<sequence>MFSFAKSFQRSSLAVMGQARAFSLLSNPPMARSLGAFSAPSTFTTSLAHPEQSQPVSAFSLFSQLIQRRFKSRGNTYQPSTLKRKRTFGFLARLKSKNGRKVLARRRAKGRWYLTH</sequence>
<accession>A0ACD0WLJ8</accession>
<proteinExistence type="predicted"/>
<gene>
    <name evidence="1" type="ORF">EJF14_40206</name>
</gene>
<protein>
    <submittedName>
        <fullName evidence="1">Uncharacterized protein</fullName>
    </submittedName>
</protein>
<evidence type="ECO:0000313" key="2">
    <source>
        <dbReference type="Proteomes" id="UP000326582"/>
    </source>
</evidence>
<organism evidence="1 2">
    <name type="scientific">Clavispora lusitaniae</name>
    <name type="common">Candida lusitaniae</name>
    <dbReference type="NCBI Taxonomy" id="36911"/>
    <lineage>
        <taxon>Eukaryota</taxon>
        <taxon>Fungi</taxon>
        <taxon>Dikarya</taxon>
        <taxon>Ascomycota</taxon>
        <taxon>Saccharomycotina</taxon>
        <taxon>Pichiomycetes</taxon>
        <taxon>Metschnikowiaceae</taxon>
        <taxon>Clavispora</taxon>
    </lineage>
</organism>
<reference evidence="2" key="1">
    <citation type="journal article" date="2019" name="MBio">
        <title>Comparative genomics for the elucidation of multidrug resistance (MDR) in Candida lusitaniae.</title>
        <authorList>
            <person name="Kannan A."/>
            <person name="Asner S.A."/>
            <person name="Trachsel E."/>
            <person name="Kelly S."/>
            <person name="Parker J."/>
            <person name="Sanglard D."/>
        </authorList>
    </citation>
    <scope>NUCLEOTIDE SEQUENCE [LARGE SCALE GENOMIC DNA]</scope>
    <source>
        <strain evidence="2">P1</strain>
    </source>
</reference>
<dbReference type="EMBL" id="CP038487">
    <property type="protein sequence ID" value="QFZ28175.1"/>
    <property type="molecule type" value="Genomic_DNA"/>
</dbReference>
<keyword evidence="2" id="KW-1185">Reference proteome</keyword>
<dbReference type="Proteomes" id="UP000326582">
    <property type="component" value="Chromosome 4"/>
</dbReference>
<name>A0ACD0WLJ8_CLALS</name>
<evidence type="ECO:0000313" key="1">
    <source>
        <dbReference type="EMBL" id="QFZ28175.1"/>
    </source>
</evidence>